<dbReference type="RefSeq" id="WP_117455199.1">
    <property type="nucleotide sequence ID" value="NZ_CP060636.1"/>
</dbReference>
<organism evidence="1 2">
    <name type="scientific">[Eubacterium] hominis</name>
    <dbReference type="NCBI Taxonomy" id="2764325"/>
    <lineage>
        <taxon>Bacteria</taxon>
        <taxon>Bacillati</taxon>
        <taxon>Bacillota</taxon>
        <taxon>Erysipelotrichia</taxon>
        <taxon>Erysipelotrichales</taxon>
        <taxon>Erysipelotrichaceae</taxon>
        <taxon>Amedibacillus</taxon>
    </lineage>
</organism>
<dbReference type="KEGG" id="ehn:H9Q80_03295"/>
<evidence type="ECO:0000313" key="1">
    <source>
        <dbReference type="EMBL" id="QNM12995.1"/>
    </source>
</evidence>
<name>A0A7G9GQB3_9FIRM</name>
<sequence>MKYEITINVIFNKDKINKEDVMEWLSISEYFQPKEMKCKRLTKGKYYKYSKKKFYENLEQELLEAYCSIKICDDNNDIWIYKNRTNRNNIILTCTLDKKIFNDNKNYIFTMIDHFITQNKVIFSYAGVFTDLVWQNTKSINDYKLAGKSLKDIKIKKSDTFLYENVVDIEYNPGHYHIINGMYFGSFWKMWFGEEYFQYVPKELLKSFKDCYENKQLSENSFRITLYEDPWDFDKKENRERQWSFRKHTSIDEVAERLEEAAKNQPVEDGNTKIEIFEGEYEHGGIRICKYYYNEKDELIEKSKASKIVTYELGKSGEIVWSNTEYK</sequence>
<gene>
    <name evidence="1" type="ORF">H9Q80_03295</name>
</gene>
<dbReference type="AlphaFoldDB" id="A0A7G9GQB3"/>
<proteinExistence type="predicted"/>
<dbReference type="EMBL" id="CP060636">
    <property type="protein sequence ID" value="QNM12995.1"/>
    <property type="molecule type" value="Genomic_DNA"/>
</dbReference>
<keyword evidence="2" id="KW-1185">Reference proteome</keyword>
<accession>A0A7G9GQB3</accession>
<protein>
    <submittedName>
        <fullName evidence="1">Uncharacterized protein</fullName>
    </submittedName>
</protein>
<dbReference type="Proteomes" id="UP000515856">
    <property type="component" value="Chromosome"/>
</dbReference>
<evidence type="ECO:0000313" key="2">
    <source>
        <dbReference type="Proteomes" id="UP000515856"/>
    </source>
</evidence>
<reference evidence="1 2" key="1">
    <citation type="submission" date="2020-08" db="EMBL/GenBank/DDBJ databases">
        <authorList>
            <person name="Liu C."/>
            <person name="Sun Q."/>
        </authorList>
    </citation>
    <scope>NUCLEOTIDE SEQUENCE [LARGE SCALE GENOMIC DNA]</scope>
    <source>
        <strain evidence="1 2">NSJ-61</strain>
    </source>
</reference>